<keyword evidence="2" id="KW-1185">Reference proteome</keyword>
<proteinExistence type="predicted"/>
<gene>
    <name evidence="1" type="ORF">SAMN05443431_1109</name>
</gene>
<dbReference type="AlphaFoldDB" id="A0A1I3SCB2"/>
<dbReference type="STRING" id="1144750.SAMN05443431_1109"/>
<reference evidence="2" key="1">
    <citation type="submission" date="2016-10" db="EMBL/GenBank/DDBJ databases">
        <authorList>
            <person name="Varghese N."/>
            <person name="Submissions S."/>
        </authorList>
    </citation>
    <scope>NUCLEOTIDE SEQUENCE [LARGE SCALE GENOMIC DNA]</scope>
    <source>
        <strain evidence="2">DSM 28881</strain>
    </source>
</reference>
<accession>A0A1I3SCB2</accession>
<evidence type="ECO:0000313" key="1">
    <source>
        <dbReference type="EMBL" id="SFJ56368.1"/>
    </source>
</evidence>
<organism evidence="1 2">
    <name type="scientific">Olleya namhaensis</name>
    <dbReference type="NCBI Taxonomy" id="1144750"/>
    <lineage>
        <taxon>Bacteria</taxon>
        <taxon>Pseudomonadati</taxon>
        <taxon>Bacteroidota</taxon>
        <taxon>Flavobacteriia</taxon>
        <taxon>Flavobacteriales</taxon>
        <taxon>Flavobacteriaceae</taxon>
    </lineage>
</organism>
<dbReference type="EMBL" id="FORM01000010">
    <property type="protein sequence ID" value="SFJ56368.1"/>
    <property type="molecule type" value="Genomic_DNA"/>
</dbReference>
<evidence type="ECO:0000313" key="2">
    <source>
        <dbReference type="Proteomes" id="UP000199559"/>
    </source>
</evidence>
<sequence>MYMNTLIFVYNADSGIKNLAIDIAHKLFSPKTYACNLCALTFNTFSENTIWKDFRNRTNLNIVFLHTDEFKTKHPNHAFEYPIILSKNNSTLDVFLSKDDINALSTVEELILNIESKSCDMLR</sequence>
<dbReference type="Proteomes" id="UP000199559">
    <property type="component" value="Unassembled WGS sequence"/>
</dbReference>
<evidence type="ECO:0008006" key="3">
    <source>
        <dbReference type="Google" id="ProtNLM"/>
    </source>
</evidence>
<protein>
    <recommendedName>
        <fullName evidence="3">GTPase</fullName>
    </recommendedName>
</protein>
<name>A0A1I3SCB2_9FLAO</name>